<dbReference type="Gene3D" id="3.40.50.300">
    <property type="entry name" value="P-loop containing nucleotide triphosphate hydrolases"/>
    <property type="match status" value="1"/>
</dbReference>
<gene>
    <name evidence="2" type="ORF">TK11N_21440</name>
    <name evidence="3" type="ORF">TK2N_23110</name>
</gene>
<dbReference type="SUPFAM" id="SSF52540">
    <property type="entry name" value="P-loop containing nucleoside triphosphate hydrolases"/>
    <property type="match status" value="1"/>
</dbReference>
<evidence type="ECO:0000313" key="4">
    <source>
        <dbReference type="Proteomes" id="UP000886597"/>
    </source>
</evidence>
<dbReference type="SMART" id="SM00382">
    <property type="entry name" value="AAA"/>
    <property type="match status" value="1"/>
</dbReference>
<dbReference type="InterPro" id="IPR003593">
    <property type="entry name" value="AAA+_ATPase"/>
</dbReference>
<dbReference type="Proteomes" id="UP000886607">
    <property type="component" value="Unassembled WGS sequence"/>
</dbReference>
<evidence type="ECO:0000259" key="1">
    <source>
        <dbReference type="SMART" id="SM00382"/>
    </source>
</evidence>
<organism evidence="3 4">
    <name type="scientific">Tetragenococcus koreensis</name>
    <dbReference type="NCBI Taxonomy" id="290335"/>
    <lineage>
        <taxon>Bacteria</taxon>
        <taxon>Bacillati</taxon>
        <taxon>Bacillota</taxon>
        <taxon>Bacilli</taxon>
        <taxon>Lactobacillales</taxon>
        <taxon>Enterococcaceae</taxon>
        <taxon>Tetragenococcus</taxon>
    </lineage>
</organism>
<dbReference type="CDD" id="cd00009">
    <property type="entry name" value="AAA"/>
    <property type="match status" value="1"/>
</dbReference>
<dbReference type="EMBL" id="BKBO01000042">
    <property type="protein sequence ID" value="GEQ50292.1"/>
    <property type="molecule type" value="Genomic_DNA"/>
</dbReference>
<name>A0AAN4UDJ9_9ENTE</name>
<evidence type="ECO:0000313" key="3">
    <source>
        <dbReference type="EMBL" id="GEQ55467.1"/>
    </source>
</evidence>
<accession>A0AAN4UDJ9</accession>
<sequence>MTTTSPNKRLEELTQKLRQMRLPIMAAQLRAIYTEESVDSRTPLDLLEQLVTEEFYTRKQNAIDRNRKKAKLSNTTAHLGDIHHSPERKINAQVLEQLATNQYIYSQRNVIIQGATGTGKSYMANALANHALEASYTVRYFRMTELLNELHLAELEHEMTKRLKQLTKVDILVIDDFLLTPTSELEQKYLMEVFELRNRSKPLILCSQMSTAEWHKKLGGGAIADAILDRAISNAYQLIIEGSSQRRVPSTGSKNND</sequence>
<dbReference type="RefSeq" id="WP_202584485.1">
    <property type="nucleotide sequence ID" value="NZ_BKBO01000042.1"/>
</dbReference>
<protein>
    <recommendedName>
        <fullName evidence="1">AAA+ ATPase domain-containing protein</fullName>
    </recommendedName>
</protein>
<keyword evidence="5" id="KW-1185">Reference proteome</keyword>
<feature type="domain" description="AAA+ ATPase" evidence="1">
    <location>
        <begin position="106"/>
        <end position="238"/>
    </location>
</feature>
<dbReference type="PANTHER" id="PTHR30050">
    <property type="entry name" value="CHROMOSOMAL REPLICATION INITIATOR PROTEIN DNAA"/>
    <property type="match status" value="1"/>
</dbReference>
<reference evidence="3" key="2">
    <citation type="journal article" date="2020" name="Int. Dairy J.">
        <title>Lactic acid bacterial diversity in Brie cheese focusing on salt concentration and pH of isolation medium and characterisation of halophilic and alkaliphilic lactic acid bacterial isolates.</title>
        <authorList>
            <person name="Unno R."/>
            <person name="Matsutani M."/>
            <person name="Suzuki T."/>
            <person name="Kodama K."/>
            <person name="Matsushita H."/>
            <person name="Yamasato K."/>
            <person name="Koizumi Y."/>
            <person name="Ishikawa M."/>
        </authorList>
    </citation>
    <scope>NUCLEOTIDE SEQUENCE</scope>
    <source>
        <strain evidence="3">7C1</strain>
        <strain evidence="2">8C4</strain>
    </source>
</reference>
<dbReference type="AlphaFoldDB" id="A0AAN4UDJ9"/>
<dbReference type="GO" id="GO:0005524">
    <property type="term" value="F:ATP binding"/>
    <property type="evidence" value="ECO:0007669"/>
    <property type="project" value="InterPro"/>
</dbReference>
<evidence type="ECO:0000313" key="5">
    <source>
        <dbReference type="Proteomes" id="UP000886607"/>
    </source>
</evidence>
<reference evidence="3" key="1">
    <citation type="submission" date="2019-08" db="EMBL/GenBank/DDBJ databases">
        <authorList>
            <person name="Ishikawa M."/>
            <person name="Suzuki T."/>
            <person name="Matsutani M."/>
        </authorList>
    </citation>
    <scope>NUCLEOTIDE SEQUENCE</scope>
    <source>
        <strain evidence="3">7C1</strain>
        <strain evidence="2">8C4</strain>
    </source>
</reference>
<dbReference type="InterPro" id="IPR028350">
    <property type="entry name" value="DNAC/IstB-like"/>
</dbReference>
<dbReference type="GO" id="GO:0006260">
    <property type="term" value="P:DNA replication"/>
    <property type="evidence" value="ECO:0007669"/>
    <property type="project" value="TreeGrafter"/>
</dbReference>
<comment type="caution">
    <text evidence="3">The sequence shown here is derived from an EMBL/GenBank/DDBJ whole genome shotgun (WGS) entry which is preliminary data.</text>
</comment>
<dbReference type="InterPro" id="IPR027417">
    <property type="entry name" value="P-loop_NTPase"/>
</dbReference>
<dbReference type="Pfam" id="PF01695">
    <property type="entry name" value="IstB_IS21"/>
    <property type="match status" value="1"/>
</dbReference>
<dbReference type="EMBL" id="BKBQ01000052">
    <property type="protein sequence ID" value="GEQ55467.1"/>
    <property type="molecule type" value="Genomic_DNA"/>
</dbReference>
<dbReference type="PANTHER" id="PTHR30050:SF4">
    <property type="entry name" value="ATP-BINDING PROTEIN RV3427C IN INSERTION SEQUENCE-RELATED"/>
    <property type="match status" value="1"/>
</dbReference>
<proteinExistence type="predicted"/>
<dbReference type="Proteomes" id="UP000886597">
    <property type="component" value="Unassembled WGS sequence"/>
</dbReference>
<dbReference type="PIRSF" id="PIRSF003073">
    <property type="entry name" value="DNAC_TnpB_IstB"/>
    <property type="match status" value="1"/>
</dbReference>
<dbReference type="InterPro" id="IPR002611">
    <property type="entry name" value="IstB_ATP-bd"/>
</dbReference>
<evidence type="ECO:0000313" key="2">
    <source>
        <dbReference type="EMBL" id="GEQ50292.1"/>
    </source>
</evidence>